<dbReference type="Proteomes" id="UP000271974">
    <property type="component" value="Unassembled WGS sequence"/>
</dbReference>
<dbReference type="OrthoDB" id="6043045at2759"/>
<name>A0A3S1C7Z7_ELYCH</name>
<evidence type="ECO:0000313" key="2">
    <source>
        <dbReference type="Proteomes" id="UP000271974"/>
    </source>
</evidence>
<comment type="caution">
    <text evidence="1">The sequence shown here is derived from an EMBL/GenBank/DDBJ whole genome shotgun (WGS) entry which is preliminary data.</text>
</comment>
<dbReference type="EMBL" id="RQTK01000167">
    <property type="protein sequence ID" value="RUS85510.1"/>
    <property type="molecule type" value="Genomic_DNA"/>
</dbReference>
<dbReference type="AlphaFoldDB" id="A0A3S1C7Z7"/>
<evidence type="ECO:0000313" key="1">
    <source>
        <dbReference type="EMBL" id="RUS85510.1"/>
    </source>
</evidence>
<proteinExistence type="predicted"/>
<gene>
    <name evidence="1" type="ORF">EGW08_006718</name>
</gene>
<keyword evidence="2" id="KW-1185">Reference proteome</keyword>
<protein>
    <submittedName>
        <fullName evidence="1">Uncharacterized protein</fullName>
    </submittedName>
</protein>
<reference evidence="1 2" key="1">
    <citation type="submission" date="2019-01" db="EMBL/GenBank/DDBJ databases">
        <title>A draft genome assembly of the solar-powered sea slug Elysia chlorotica.</title>
        <authorList>
            <person name="Cai H."/>
            <person name="Li Q."/>
            <person name="Fang X."/>
            <person name="Li J."/>
            <person name="Curtis N.E."/>
            <person name="Altenburger A."/>
            <person name="Shibata T."/>
            <person name="Feng M."/>
            <person name="Maeda T."/>
            <person name="Schwartz J.A."/>
            <person name="Shigenobu S."/>
            <person name="Lundholm N."/>
            <person name="Nishiyama T."/>
            <person name="Yang H."/>
            <person name="Hasebe M."/>
            <person name="Li S."/>
            <person name="Pierce S.K."/>
            <person name="Wang J."/>
        </authorList>
    </citation>
    <scope>NUCLEOTIDE SEQUENCE [LARGE SCALE GENOMIC DNA]</scope>
    <source>
        <strain evidence="1">EC2010</strain>
        <tissue evidence="1">Whole organism of an adult</tissue>
    </source>
</reference>
<sequence>MTSIAPSDCENPKYPNWIWRYNRDKHLSRFQPWFTRVERWWPHYRNMGVGDHFQFHVAEAPDENGVMWRGGLSYAQDLNEAREPGSGHSALGHVAGPAPPRYIRPEVVPHKIGELLKLNCVENVSEGASLHDGVTVPKQIFRKFEEPLNPRQYLE</sequence>
<organism evidence="1 2">
    <name type="scientific">Elysia chlorotica</name>
    <name type="common">Eastern emerald elysia</name>
    <name type="synonym">Sea slug</name>
    <dbReference type="NCBI Taxonomy" id="188477"/>
    <lineage>
        <taxon>Eukaryota</taxon>
        <taxon>Metazoa</taxon>
        <taxon>Spiralia</taxon>
        <taxon>Lophotrochozoa</taxon>
        <taxon>Mollusca</taxon>
        <taxon>Gastropoda</taxon>
        <taxon>Heterobranchia</taxon>
        <taxon>Euthyneura</taxon>
        <taxon>Panpulmonata</taxon>
        <taxon>Sacoglossa</taxon>
        <taxon>Placobranchoidea</taxon>
        <taxon>Plakobranchidae</taxon>
        <taxon>Elysia</taxon>
    </lineage>
</organism>
<accession>A0A3S1C7Z7</accession>
<feature type="non-terminal residue" evidence="1">
    <location>
        <position position="155"/>
    </location>
</feature>